<evidence type="ECO:0008006" key="5">
    <source>
        <dbReference type="Google" id="ProtNLM"/>
    </source>
</evidence>
<reference evidence="3" key="1">
    <citation type="submission" date="2020-10" db="EMBL/GenBank/DDBJ databases">
        <title>Taxonomic study of unclassified bacteria belonging to the class Ktedonobacteria.</title>
        <authorList>
            <person name="Yabe S."/>
            <person name="Wang C.M."/>
            <person name="Zheng Y."/>
            <person name="Sakai Y."/>
            <person name="Cavaletti L."/>
            <person name="Monciardini P."/>
            <person name="Donadio S."/>
        </authorList>
    </citation>
    <scope>NUCLEOTIDE SEQUENCE</scope>
    <source>
        <strain evidence="3">ID150040</strain>
    </source>
</reference>
<evidence type="ECO:0000259" key="1">
    <source>
        <dbReference type="Pfam" id="PF05598"/>
    </source>
</evidence>
<name>A0A8J3IWH6_9CHLR</name>
<dbReference type="AlphaFoldDB" id="A0A8J3IWH6"/>
<accession>A0A8J3IWH6</accession>
<dbReference type="Pfam" id="PF13751">
    <property type="entry name" value="DDE_Tnp_1_6"/>
    <property type="match status" value="1"/>
</dbReference>
<dbReference type="InterPro" id="IPR025668">
    <property type="entry name" value="Tnp_DDE_dom"/>
</dbReference>
<dbReference type="NCBIfam" id="NF033551">
    <property type="entry name" value="transpos_IS1182"/>
    <property type="match status" value="1"/>
</dbReference>
<evidence type="ECO:0000313" key="3">
    <source>
        <dbReference type="EMBL" id="GHO96606.1"/>
    </source>
</evidence>
<keyword evidence="4" id="KW-1185">Reference proteome</keyword>
<dbReference type="RefSeq" id="WP_220207216.1">
    <property type="nucleotide sequence ID" value="NZ_BNJK01000001.1"/>
</dbReference>
<feature type="domain" description="Transposase DDE" evidence="2">
    <location>
        <begin position="402"/>
        <end position="525"/>
    </location>
</feature>
<dbReference type="Pfam" id="PF05598">
    <property type="entry name" value="DUF772"/>
    <property type="match status" value="1"/>
</dbReference>
<dbReference type="InterPro" id="IPR008490">
    <property type="entry name" value="Transposase_InsH_N"/>
</dbReference>
<dbReference type="Proteomes" id="UP000597444">
    <property type="component" value="Unassembled WGS sequence"/>
</dbReference>
<gene>
    <name evidence="3" type="ORF">KSF_066540</name>
</gene>
<protein>
    <recommendedName>
        <fullName evidence="5">IS1182 family transposase</fullName>
    </recommendedName>
</protein>
<dbReference type="PANTHER" id="PTHR35604">
    <property type="entry name" value="TRANSPOSASE INSH FOR INSERTION SEQUENCE ELEMENT IS5A-RELATED"/>
    <property type="match status" value="1"/>
</dbReference>
<proteinExistence type="predicted"/>
<evidence type="ECO:0000259" key="2">
    <source>
        <dbReference type="Pfam" id="PF13751"/>
    </source>
</evidence>
<organism evidence="3 4">
    <name type="scientific">Reticulibacter mediterranei</name>
    <dbReference type="NCBI Taxonomy" id="2778369"/>
    <lineage>
        <taxon>Bacteria</taxon>
        <taxon>Bacillati</taxon>
        <taxon>Chloroflexota</taxon>
        <taxon>Ktedonobacteria</taxon>
        <taxon>Ktedonobacterales</taxon>
        <taxon>Reticulibacteraceae</taxon>
        <taxon>Reticulibacter</taxon>
    </lineage>
</organism>
<feature type="domain" description="Transposase InsH N-terminal" evidence="1">
    <location>
        <begin position="32"/>
        <end position="113"/>
    </location>
</feature>
<comment type="caution">
    <text evidence="3">The sequence shown here is derived from an EMBL/GenBank/DDBJ whole genome shotgun (WGS) entry which is preliminary data.</text>
</comment>
<dbReference type="InterPro" id="IPR047629">
    <property type="entry name" value="IS1182_transpos"/>
</dbReference>
<dbReference type="EMBL" id="BNJK01000001">
    <property type="protein sequence ID" value="GHO96606.1"/>
    <property type="molecule type" value="Genomic_DNA"/>
</dbReference>
<sequence length="548" mass="62434">MSLQSSNIPPIPPETILVAKAAFPNGNVYMQIRDELGSIYDYALFASVYAEVGQPAIAPWKLALVSVMQFAENLSDRQAAEAVRARIDWKYALSLPLGDNGFHYSVLSEFRGRLLQGSLESTLLDAFLDLCQQQGYLRARGQQRTDSTHVLGAVKVLNSLELVGETLRYALNVLAIVVPDWLKQQVKPEWFDRYGQRMEDYRLPKDKGERDALSTTIGEDGFFLLACIHQTKDMEWLEKLPAIQTLSEVWKQQYRREQGQVSRLTPKEMLPVGEWIRSPYDPEVRYGKKRSFEWIGYKVHLSECCNDDLPHLITQVETVPAIEQDHHALVPIQADLAVKELLPAQQLVDAGYISAKRILHSRETHDIDLIGPVHTDPSWQARTPGALDVEQFQIDWQHQRVTCPQGQRSSAWYLNRDAKGESIVQIFFPKQICQVCPVRETCTDAQKTGRSMTLRFPKARHELLQAARVRQQTEEFKTVYHGRAGIEGTFSQTTRNTGLRRSRYIGLEKTHLQHILSAVATNLLRFVQWRTGTPWAKTRTSRFAALAA</sequence>
<evidence type="ECO:0000313" key="4">
    <source>
        <dbReference type="Proteomes" id="UP000597444"/>
    </source>
</evidence>
<dbReference type="PANTHER" id="PTHR35604:SF2">
    <property type="entry name" value="TRANSPOSASE INSH FOR INSERTION SEQUENCE ELEMENT IS5A-RELATED"/>
    <property type="match status" value="1"/>
</dbReference>